<gene>
    <name evidence="1" type="ORF">CSHISOI_11715</name>
</gene>
<comment type="caution">
    <text evidence="1">The sequence shown here is derived from an EMBL/GenBank/DDBJ whole genome shotgun (WGS) entry which is preliminary data.</text>
</comment>
<dbReference type="AlphaFoldDB" id="A0A5Q4B9X3"/>
<feature type="non-terminal residue" evidence="1">
    <location>
        <position position="176"/>
    </location>
</feature>
<sequence length="176" mass="19508">MKSRRVPKPLLLTAYYPTKESKSALLAAAHNAEQAYLASGLRATATAAATGPVDIAFQTGWMRRTGWDLMFDGACCDFLVKMSELPAVGPDARDAKDDMPYDLTLRLLYFLMTEEFEDGQSKSTLLVYFGGVLGLTSDGSGFQRPRNYTANLSAFIYYARLVVIKVLLPWTSHDYV</sequence>
<accession>A0A5Q4B9X3</accession>
<protein>
    <submittedName>
        <fullName evidence="1">Uncharacterized protein</fullName>
    </submittedName>
</protein>
<reference evidence="1 2" key="1">
    <citation type="journal article" date="2019" name="Sci. Rep.">
        <title>Colletotrichum shisoi sp. nov., an anthracnose pathogen of Perilla frutescens in Japan: molecular phylogenetic, morphological and genomic evidence.</title>
        <authorList>
            <person name="Gan P."/>
            <person name="Tsushima A."/>
            <person name="Hiroyama R."/>
            <person name="Narusaka M."/>
            <person name="Takano Y."/>
            <person name="Narusaka Y."/>
            <person name="Kawaradani M."/>
            <person name="Damm U."/>
            <person name="Shirasu K."/>
        </authorList>
    </citation>
    <scope>NUCLEOTIDE SEQUENCE [LARGE SCALE GENOMIC DNA]</scope>
    <source>
        <strain evidence="1 2">PG-2018a</strain>
    </source>
</reference>
<dbReference type="Proteomes" id="UP000326340">
    <property type="component" value="Unassembled WGS sequence"/>
</dbReference>
<evidence type="ECO:0000313" key="1">
    <source>
        <dbReference type="EMBL" id="TQN63715.1"/>
    </source>
</evidence>
<keyword evidence="2" id="KW-1185">Reference proteome</keyword>
<name>A0A5Q4B9X3_9PEZI</name>
<proteinExistence type="predicted"/>
<evidence type="ECO:0000313" key="2">
    <source>
        <dbReference type="Proteomes" id="UP000326340"/>
    </source>
</evidence>
<organism evidence="1 2">
    <name type="scientific">Colletotrichum shisoi</name>
    <dbReference type="NCBI Taxonomy" id="2078593"/>
    <lineage>
        <taxon>Eukaryota</taxon>
        <taxon>Fungi</taxon>
        <taxon>Dikarya</taxon>
        <taxon>Ascomycota</taxon>
        <taxon>Pezizomycotina</taxon>
        <taxon>Sordariomycetes</taxon>
        <taxon>Hypocreomycetidae</taxon>
        <taxon>Glomerellales</taxon>
        <taxon>Glomerellaceae</taxon>
        <taxon>Colletotrichum</taxon>
        <taxon>Colletotrichum destructivum species complex</taxon>
    </lineage>
</organism>
<dbReference type="EMBL" id="PUHP01004279">
    <property type="protein sequence ID" value="TQN63715.1"/>
    <property type="molecule type" value="Genomic_DNA"/>
</dbReference>
<dbReference type="OrthoDB" id="4160379at2759"/>